<protein>
    <submittedName>
        <fullName evidence="2">DUF2809 domain-containing protein</fullName>
    </submittedName>
</protein>
<dbReference type="Pfam" id="PF10990">
    <property type="entry name" value="DUF2809"/>
    <property type="match status" value="1"/>
</dbReference>
<accession>A0ABW4ZNM6</accession>
<evidence type="ECO:0000256" key="1">
    <source>
        <dbReference type="SAM" id="Phobius"/>
    </source>
</evidence>
<dbReference type="EMBL" id="JBHUHZ010000002">
    <property type="protein sequence ID" value="MFD2163087.1"/>
    <property type="molecule type" value="Genomic_DNA"/>
</dbReference>
<keyword evidence="1" id="KW-1133">Transmembrane helix</keyword>
<keyword evidence="1" id="KW-0472">Membrane</keyword>
<keyword evidence="3" id="KW-1185">Reference proteome</keyword>
<proteinExistence type="predicted"/>
<evidence type="ECO:0000313" key="2">
    <source>
        <dbReference type="EMBL" id="MFD2163087.1"/>
    </source>
</evidence>
<organism evidence="2 3">
    <name type="scientific">Paradesertivirga mongoliensis</name>
    <dbReference type="NCBI Taxonomy" id="2100740"/>
    <lineage>
        <taxon>Bacteria</taxon>
        <taxon>Pseudomonadati</taxon>
        <taxon>Bacteroidota</taxon>
        <taxon>Sphingobacteriia</taxon>
        <taxon>Sphingobacteriales</taxon>
        <taxon>Sphingobacteriaceae</taxon>
        <taxon>Paradesertivirga</taxon>
    </lineage>
</organism>
<evidence type="ECO:0000313" key="3">
    <source>
        <dbReference type="Proteomes" id="UP001597387"/>
    </source>
</evidence>
<reference evidence="3" key="1">
    <citation type="journal article" date="2019" name="Int. J. Syst. Evol. Microbiol.">
        <title>The Global Catalogue of Microorganisms (GCM) 10K type strain sequencing project: providing services to taxonomists for standard genome sequencing and annotation.</title>
        <authorList>
            <consortium name="The Broad Institute Genomics Platform"/>
            <consortium name="The Broad Institute Genome Sequencing Center for Infectious Disease"/>
            <person name="Wu L."/>
            <person name="Ma J."/>
        </authorList>
    </citation>
    <scope>NUCLEOTIDE SEQUENCE [LARGE SCALE GENOMIC DNA]</scope>
    <source>
        <strain evidence="3">KCTC 42217</strain>
    </source>
</reference>
<gene>
    <name evidence="2" type="ORF">ACFSJU_11845</name>
</gene>
<feature type="transmembrane region" description="Helical" evidence="1">
    <location>
        <begin position="88"/>
        <end position="116"/>
    </location>
</feature>
<sequence>MIKFHTGYFILTLLLFTIEVLIALFIHDDIIRPYVGDVLVVILLYCFVKSFLNLTVLTAAILVLLFSYLIETLQYLNIVQHLGLEHSVFARTIIGTYFTWIDILAYTLGILLVLGIEKLRFSAANRKLHQPKDNNLWLFL</sequence>
<keyword evidence="1" id="KW-0812">Transmembrane</keyword>
<feature type="transmembrane region" description="Helical" evidence="1">
    <location>
        <begin position="38"/>
        <end position="68"/>
    </location>
</feature>
<feature type="transmembrane region" description="Helical" evidence="1">
    <location>
        <begin position="6"/>
        <end position="26"/>
    </location>
</feature>
<dbReference type="RefSeq" id="WP_255901450.1">
    <property type="nucleotide sequence ID" value="NZ_JAFMZO010000002.1"/>
</dbReference>
<dbReference type="InterPro" id="IPR021257">
    <property type="entry name" value="DUF2809"/>
</dbReference>
<comment type="caution">
    <text evidence="2">The sequence shown here is derived from an EMBL/GenBank/DDBJ whole genome shotgun (WGS) entry which is preliminary data.</text>
</comment>
<dbReference type="Proteomes" id="UP001597387">
    <property type="component" value="Unassembled WGS sequence"/>
</dbReference>
<name>A0ABW4ZNM6_9SPHI</name>